<sequence>MSNLKITFNEIDFILPSYRYNIKFSYATKQGLPFIREYILRLAQLGAISPNHIARYFGLNERETKEAISDLIKREELKYNDRDQVFLTEKSEGYFETLGSTLNVSELRSTGATLGFELTSLTCVSTQNKRLGRLWTQGFKLDVASSKVANRDRLVSKAFQRHFQDLIEDGYMDHVKDKEGGKPNIYKVESLNQIGSEPYRIKLAFEMDVDGKAVDTNDIEGLKESSEALELIASEINAQSRRNNHIEILGAIETLKDRNTQKLFSASAFKVDEFIQLKAGEDANKGRYIPFVGGLYSPENWPKFYELFEKEKKAIIAQHQDGVVDMKWLVPSNPFWGKSDRINSCLTELVTGSKTSGKRSKIVYDFKVMVPLSGEYTPREKNDWLHNLADIKNNLHGYVEGYLNGDVEVVLLEDRLVAVTYYLSLPDSYRVPVPIGFISTDKGVIGSVAHSLNGYLSEFYDEDKRKSLGSFGKL</sequence>
<evidence type="ECO:0000313" key="2">
    <source>
        <dbReference type="Proteomes" id="UP000282438"/>
    </source>
</evidence>
<keyword evidence="2" id="KW-1185">Reference proteome</keyword>
<organism evidence="1 2">
    <name type="scientific">Iodobacter ciconiae</name>
    <dbReference type="NCBI Taxonomy" id="2496266"/>
    <lineage>
        <taxon>Bacteria</taxon>
        <taxon>Pseudomonadati</taxon>
        <taxon>Pseudomonadota</taxon>
        <taxon>Betaproteobacteria</taxon>
        <taxon>Neisseriales</taxon>
        <taxon>Chitinibacteraceae</taxon>
        <taxon>Iodobacter</taxon>
    </lineage>
</organism>
<dbReference type="RefSeq" id="WP_125976151.1">
    <property type="nucleotide sequence ID" value="NZ_CP034433.1"/>
</dbReference>
<gene>
    <name evidence="1" type="ORF">EJO50_16960</name>
</gene>
<dbReference type="KEGG" id="iod:EJO50_16960"/>
<accession>A0A3S8ZX34</accession>
<protein>
    <submittedName>
        <fullName evidence="1">Uncharacterized protein</fullName>
    </submittedName>
</protein>
<dbReference type="EMBL" id="CP034433">
    <property type="protein sequence ID" value="AZN38005.1"/>
    <property type="molecule type" value="Genomic_DNA"/>
</dbReference>
<dbReference type="AlphaFoldDB" id="A0A3S8ZX34"/>
<evidence type="ECO:0000313" key="1">
    <source>
        <dbReference type="EMBL" id="AZN38005.1"/>
    </source>
</evidence>
<reference evidence="1 2" key="1">
    <citation type="submission" date="2018-12" db="EMBL/GenBank/DDBJ databases">
        <title>Complete genome sequence of Iodobacter sp. H11R3.</title>
        <authorList>
            <person name="Bae J.-W."/>
        </authorList>
    </citation>
    <scope>NUCLEOTIDE SEQUENCE [LARGE SCALE GENOMIC DNA]</scope>
    <source>
        <strain evidence="1 2">H11R3</strain>
    </source>
</reference>
<name>A0A3S8ZX34_9NEIS</name>
<proteinExistence type="predicted"/>
<dbReference type="Proteomes" id="UP000282438">
    <property type="component" value="Chromosome"/>
</dbReference>
<dbReference type="OrthoDB" id="9177208at2"/>